<evidence type="ECO:0000313" key="2">
    <source>
        <dbReference type="Proteomes" id="UP000266649"/>
    </source>
</evidence>
<dbReference type="Proteomes" id="UP000266649">
    <property type="component" value="Unassembled WGS sequence"/>
</dbReference>
<dbReference type="SUPFAM" id="SSF53850">
    <property type="entry name" value="Periplasmic binding protein-like II"/>
    <property type="match status" value="1"/>
</dbReference>
<organism evidence="1 2">
    <name type="scientific">Gemmobacter lutimaris</name>
    <dbReference type="NCBI Taxonomy" id="2306023"/>
    <lineage>
        <taxon>Bacteria</taxon>
        <taxon>Pseudomonadati</taxon>
        <taxon>Pseudomonadota</taxon>
        <taxon>Alphaproteobacteria</taxon>
        <taxon>Rhodobacterales</taxon>
        <taxon>Paracoccaceae</taxon>
        <taxon>Gemmobacter</taxon>
    </lineage>
</organism>
<accession>A0A398BKP5</accession>
<reference evidence="1 2" key="1">
    <citation type="submission" date="2018-09" db="EMBL/GenBank/DDBJ databases">
        <title>Gemmobacter lutimaris sp. nov., a marine bacterium isolated from tidal flat.</title>
        <authorList>
            <person name="Lee D.W."/>
            <person name="Yoo Y."/>
            <person name="Kim J.-J."/>
            <person name="Kim B.S."/>
        </authorList>
    </citation>
    <scope>NUCLEOTIDE SEQUENCE [LARGE SCALE GENOMIC DNA]</scope>
    <source>
        <strain evidence="1 2">YJ-T1-11</strain>
    </source>
</reference>
<dbReference type="Gene3D" id="3.40.190.10">
    <property type="entry name" value="Periplasmic binding protein-like II"/>
    <property type="match status" value="1"/>
</dbReference>
<dbReference type="InterPro" id="IPR006059">
    <property type="entry name" value="SBP"/>
</dbReference>
<proteinExistence type="predicted"/>
<dbReference type="EMBL" id="QXXQ01000008">
    <property type="protein sequence ID" value="RID91085.1"/>
    <property type="molecule type" value="Genomic_DNA"/>
</dbReference>
<dbReference type="Pfam" id="PF13416">
    <property type="entry name" value="SBP_bac_8"/>
    <property type="match status" value="1"/>
</dbReference>
<evidence type="ECO:0000313" key="1">
    <source>
        <dbReference type="EMBL" id="RID91085.1"/>
    </source>
</evidence>
<sequence>MREEPRMQPISLRGMTWSDPRGYDPVVAAATAFAKVMPGVTITWDKRSLQGFESTPVDELAACYDLMVIDHPHVGAVVAENCLLPLDHHAEPHALDRLRGESVGRSFDSYFYAGHQWALPIDAAAQVQAIRPDLLTAPLTRFADVLTEAKAGRVVWPLRAPHILMSFFTLAANIGAPCAVVPGPLLPRAAGLQVLAAMQALAEAVDPGCHAMDPIAALDTLAEGSRFALVPLTYLYAPYARDAYRPHRLRFHDIPALGASGPLGSALGGTGIAVSARTAAPEAACRFAFFLASAEVQRGIYAAANGQPGNALAWSDAAVNAATGGAYAATRMTHEAAWLRPRHAGYMGFQEEGSAIVADALRGRTSHDTALDALDTAFARSFPQ</sequence>
<name>A0A398BKP5_9RHOB</name>
<protein>
    <submittedName>
        <fullName evidence="1">Extracellular solute-binding protein</fullName>
    </submittedName>
</protein>
<dbReference type="AlphaFoldDB" id="A0A398BKP5"/>
<keyword evidence="2" id="KW-1185">Reference proteome</keyword>
<gene>
    <name evidence="1" type="ORF">D2N39_14390</name>
</gene>
<comment type="caution">
    <text evidence="1">The sequence shown here is derived from an EMBL/GenBank/DDBJ whole genome shotgun (WGS) entry which is preliminary data.</text>
</comment>